<proteinExistence type="predicted"/>
<feature type="signal peptide" evidence="1">
    <location>
        <begin position="1"/>
        <end position="24"/>
    </location>
</feature>
<organism evidence="2 3">
    <name type="scientific">Podila minutissima</name>
    <dbReference type="NCBI Taxonomy" id="64525"/>
    <lineage>
        <taxon>Eukaryota</taxon>
        <taxon>Fungi</taxon>
        <taxon>Fungi incertae sedis</taxon>
        <taxon>Mucoromycota</taxon>
        <taxon>Mortierellomycotina</taxon>
        <taxon>Mortierellomycetes</taxon>
        <taxon>Mortierellales</taxon>
        <taxon>Mortierellaceae</taxon>
        <taxon>Podila</taxon>
    </lineage>
</organism>
<comment type="caution">
    <text evidence="2">The sequence shown here is derived from an EMBL/GenBank/DDBJ whole genome shotgun (WGS) entry which is preliminary data.</text>
</comment>
<accession>A0A9P5VR01</accession>
<gene>
    <name evidence="2" type="ORF">BG006_006033</name>
</gene>
<keyword evidence="3" id="KW-1185">Reference proteome</keyword>
<sequence length="68" mass="7081">MRFNLAVALTVAVMALVMPESVAADDCGLVGSGWICCITKSGSNCPNQRCFSGTCPVGYKKTTSCCVN</sequence>
<reference evidence="2" key="1">
    <citation type="journal article" date="2020" name="Fungal Divers.">
        <title>Resolving the Mortierellaceae phylogeny through synthesis of multi-gene phylogenetics and phylogenomics.</title>
        <authorList>
            <person name="Vandepol N."/>
            <person name="Liber J."/>
            <person name="Desiro A."/>
            <person name="Na H."/>
            <person name="Kennedy M."/>
            <person name="Barry K."/>
            <person name="Grigoriev I.V."/>
            <person name="Miller A.N."/>
            <person name="O'Donnell K."/>
            <person name="Stajich J.E."/>
            <person name="Bonito G."/>
        </authorList>
    </citation>
    <scope>NUCLEOTIDE SEQUENCE</scope>
    <source>
        <strain evidence="2">NVP1</strain>
    </source>
</reference>
<evidence type="ECO:0000256" key="1">
    <source>
        <dbReference type="SAM" id="SignalP"/>
    </source>
</evidence>
<evidence type="ECO:0000313" key="2">
    <source>
        <dbReference type="EMBL" id="KAF9337156.1"/>
    </source>
</evidence>
<dbReference type="EMBL" id="JAAAUY010000035">
    <property type="protein sequence ID" value="KAF9337156.1"/>
    <property type="molecule type" value="Genomic_DNA"/>
</dbReference>
<protein>
    <submittedName>
        <fullName evidence="2">Uncharacterized protein</fullName>
    </submittedName>
</protein>
<keyword evidence="1" id="KW-0732">Signal</keyword>
<dbReference type="Proteomes" id="UP000696485">
    <property type="component" value="Unassembled WGS sequence"/>
</dbReference>
<feature type="chain" id="PRO_5040259504" evidence="1">
    <location>
        <begin position="25"/>
        <end position="68"/>
    </location>
</feature>
<evidence type="ECO:0000313" key="3">
    <source>
        <dbReference type="Proteomes" id="UP000696485"/>
    </source>
</evidence>
<dbReference type="AlphaFoldDB" id="A0A9P5VR01"/>
<name>A0A9P5VR01_9FUNG</name>